<name>A0A127ZD82_9BASI</name>
<reference evidence="2" key="1">
    <citation type="submission" date="2014-06" db="EMBL/GenBank/DDBJ databases">
        <authorList>
            <person name="Ju J."/>
            <person name="Zhang J."/>
        </authorList>
    </citation>
    <scope>NUCLEOTIDE SEQUENCE</scope>
    <source>
        <strain evidence="2">SscI8</strain>
    </source>
</reference>
<evidence type="ECO:0000313" key="2">
    <source>
        <dbReference type="EMBL" id="CDU23932.1"/>
    </source>
</evidence>
<feature type="compositionally biased region" description="Polar residues" evidence="1">
    <location>
        <begin position="197"/>
        <end position="213"/>
    </location>
</feature>
<organism evidence="2">
    <name type="scientific">Sporisorium scitamineum</name>
    <dbReference type="NCBI Taxonomy" id="49012"/>
    <lineage>
        <taxon>Eukaryota</taxon>
        <taxon>Fungi</taxon>
        <taxon>Dikarya</taxon>
        <taxon>Basidiomycota</taxon>
        <taxon>Ustilaginomycotina</taxon>
        <taxon>Ustilaginomycetes</taxon>
        <taxon>Ustilaginales</taxon>
        <taxon>Ustilaginaceae</taxon>
        <taxon>Sporisorium</taxon>
    </lineage>
</organism>
<feature type="region of interest" description="Disordered" evidence="1">
    <location>
        <begin position="163"/>
        <end position="228"/>
    </location>
</feature>
<proteinExistence type="predicted"/>
<feature type="compositionally biased region" description="Polar residues" evidence="1">
    <location>
        <begin position="392"/>
        <end position="405"/>
    </location>
</feature>
<accession>A0A127ZD82</accession>
<protein>
    <submittedName>
        <fullName evidence="2">Uncharacterized protein</fullName>
    </submittedName>
</protein>
<dbReference type="EMBL" id="LK056664">
    <property type="protein sequence ID" value="CDU23932.1"/>
    <property type="molecule type" value="Genomic_DNA"/>
</dbReference>
<dbReference type="AlphaFoldDB" id="A0A127ZD82"/>
<evidence type="ECO:0000256" key="1">
    <source>
        <dbReference type="SAM" id="MobiDB-lite"/>
    </source>
</evidence>
<gene>
    <name evidence="2" type="ORF">SPSC_02561</name>
</gene>
<sequence length="412" mass="45692">MSESSDTAKILAIDENIDFIASGLEGDEETQLQSFSLPLTPHGPHYSLSQLPSQSSQPSQASLDSQAIQYHFHPSTSSPAASQLSGSVATQWDQVLTDLLVKAVLAHNPNLALTMQDRGRLWDKVKQEYKSMVALLGYQQRLTDSMWQKFLLLKKKREKFIESENSSIHRCPSRQKRTAPTSSQVQHNRESFGIIAGSNSAQANATPSSSGSRDLNIAPDGDDEPIDIDDTPTTHAMSSCCGRSSRCSSYGSESNINDPFDMQVRKRPRNGTQEALAAFLDSSERHQATEAQYHREHLDFLQDEARRQREIQERQADTQERLANAQIDMNGSLCTEMETMKDMMSQMMSMLRNSHGAGFSQHPRPSTSIAPALETINQEHTPTCARYRASSVLSATSGISTPTKWQSERAPS</sequence>
<feature type="region of interest" description="Disordered" evidence="1">
    <location>
        <begin position="392"/>
        <end position="412"/>
    </location>
</feature>